<protein>
    <submittedName>
        <fullName evidence="1">Sulfotransferase family 2 domain-containing protein</fullName>
    </submittedName>
</protein>
<proteinExistence type="predicted"/>
<evidence type="ECO:0000313" key="2">
    <source>
        <dbReference type="Proteomes" id="UP001215231"/>
    </source>
</evidence>
<sequence>MPHFYHAQEQLLISTSYKVMYSRLVEEKSLRQVTASFLSLALENGADYYVIVRSPCSRLLSFFKDKFRRNICKKKPDKLSWQDCQRLFFQLLELDPQTDDRHKRQRFLQTSYLDFIDFLPGVYHCDGHLQPQYFLLDEIATALKLPTASAKVSHRSGPEQAPALNLSLMPYQLVHLESGSETAAFAGRSGIDLGRKVNATQTLGLEDADKALDSRLWQKVYRLYHTDFHLLGYTQHICRDAINRDKFA</sequence>
<gene>
    <name evidence="1" type="ORF">H3N35_13250</name>
</gene>
<accession>A0ABY7VKM0</accession>
<keyword evidence="2" id="KW-1185">Reference proteome</keyword>
<dbReference type="EMBL" id="CP059693">
    <property type="protein sequence ID" value="WDE14294.1"/>
    <property type="molecule type" value="Genomic_DNA"/>
</dbReference>
<dbReference type="RefSeq" id="WP_274054848.1">
    <property type="nucleotide sequence ID" value="NZ_CP059693.1"/>
</dbReference>
<evidence type="ECO:0000313" key="1">
    <source>
        <dbReference type="EMBL" id="WDE14294.1"/>
    </source>
</evidence>
<reference evidence="1 2" key="1">
    <citation type="journal article" date="2022" name="Mar. Drugs">
        <title>Bioassay-Guided Fractionation Leads to the Detection of Cholic Acid Generated by the Rare Thalassomonas sp.</title>
        <authorList>
            <person name="Pheiffer F."/>
            <person name="Schneider Y.K."/>
            <person name="Hansen E.H."/>
            <person name="Andersen J.H."/>
            <person name="Isaksson J."/>
            <person name="Busche T."/>
            <person name="R C."/>
            <person name="Kalinowski J."/>
            <person name="Zyl L.V."/>
            <person name="Trindade M."/>
        </authorList>
    </citation>
    <scope>NUCLEOTIDE SEQUENCE [LARGE SCALE GENOMIC DNA]</scope>
    <source>
        <strain evidence="1 2">A5K-61T</strain>
    </source>
</reference>
<name>A0ABY7VKM0_9GAMM</name>
<organism evidence="1 2">
    <name type="scientific">Thalassomonas haliotis</name>
    <dbReference type="NCBI Taxonomy" id="485448"/>
    <lineage>
        <taxon>Bacteria</taxon>
        <taxon>Pseudomonadati</taxon>
        <taxon>Pseudomonadota</taxon>
        <taxon>Gammaproteobacteria</taxon>
        <taxon>Alteromonadales</taxon>
        <taxon>Colwelliaceae</taxon>
        <taxon>Thalassomonas</taxon>
    </lineage>
</organism>
<dbReference type="Proteomes" id="UP001215231">
    <property type="component" value="Chromosome"/>
</dbReference>